<dbReference type="GO" id="GO:0000105">
    <property type="term" value="P:L-histidine biosynthetic process"/>
    <property type="evidence" value="ECO:0007669"/>
    <property type="project" value="UniProtKB-UniRule"/>
</dbReference>
<feature type="domain" description="Glutamine amidotransferase" evidence="12">
    <location>
        <begin position="4"/>
        <end position="197"/>
    </location>
</feature>
<dbReference type="Gene3D" id="3.40.50.880">
    <property type="match status" value="1"/>
</dbReference>
<evidence type="ECO:0000256" key="4">
    <source>
        <dbReference type="ARBA" id="ARBA00022801"/>
    </source>
</evidence>
<evidence type="ECO:0000313" key="13">
    <source>
        <dbReference type="EMBL" id="QNO52082.1"/>
    </source>
</evidence>
<keyword evidence="10" id="KW-0963">Cytoplasm</keyword>
<evidence type="ECO:0000256" key="11">
    <source>
        <dbReference type="PIRSR" id="PIRSR000495-1"/>
    </source>
</evidence>
<evidence type="ECO:0000256" key="9">
    <source>
        <dbReference type="ARBA" id="ARBA00049534"/>
    </source>
</evidence>
<keyword evidence="5 10" id="KW-0315">Glutamine amidotransferase</keyword>
<keyword evidence="6 10" id="KW-0368">Histidine biosynthesis</keyword>
<keyword evidence="4 10" id="KW-0378">Hydrolase</keyword>
<dbReference type="AlphaFoldDB" id="A0A7G9YVP8"/>
<dbReference type="GO" id="GO:0005737">
    <property type="term" value="C:cytoplasm"/>
    <property type="evidence" value="ECO:0007669"/>
    <property type="project" value="UniProtKB-SubCell"/>
</dbReference>
<comment type="subunit">
    <text evidence="2 10">Heterodimer of HisH and HisF.</text>
</comment>
<evidence type="ECO:0000256" key="7">
    <source>
        <dbReference type="ARBA" id="ARBA00023239"/>
    </source>
</evidence>
<comment type="subcellular location">
    <subcellularLocation>
        <location evidence="10">Cytoplasm</location>
    </subcellularLocation>
</comment>
<protein>
    <recommendedName>
        <fullName evidence="10">Imidazole glycerol phosphate synthase subunit HisH</fullName>
        <ecNumber evidence="10">4.3.2.10</ecNumber>
    </recommendedName>
    <alternativeName>
        <fullName evidence="10">IGP synthase glutaminase subunit</fullName>
        <ecNumber evidence="10">3.5.1.2</ecNumber>
    </alternativeName>
    <alternativeName>
        <fullName evidence="10">IGP synthase subunit HisH</fullName>
    </alternativeName>
    <alternativeName>
        <fullName evidence="10">ImGP synthase subunit HisH</fullName>
        <shortName evidence="10">IGPS subunit HisH</shortName>
    </alternativeName>
</protein>
<feature type="active site" evidence="10 11">
    <location>
        <position position="182"/>
    </location>
</feature>
<evidence type="ECO:0000256" key="8">
    <source>
        <dbReference type="ARBA" id="ARBA00047838"/>
    </source>
</evidence>
<dbReference type="EC" id="4.3.2.10" evidence="10"/>
<evidence type="ECO:0000256" key="6">
    <source>
        <dbReference type="ARBA" id="ARBA00023102"/>
    </source>
</evidence>
<dbReference type="EMBL" id="MT631500">
    <property type="protein sequence ID" value="QNO52082.1"/>
    <property type="molecule type" value="Genomic_DNA"/>
</dbReference>
<organism evidence="13">
    <name type="scientific">Candidatus Methanophagaceae archaeon ANME-1 ERB6</name>
    <dbReference type="NCBI Taxonomy" id="2759912"/>
    <lineage>
        <taxon>Archaea</taxon>
        <taxon>Methanobacteriati</taxon>
        <taxon>Methanobacteriota</taxon>
        <taxon>Stenosarchaea group</taxon>
        <taxon>Methanomicrobia</taxon>
        <taxon>Candidatus Methanophagales</taxon>
        <taxon>Candidatus Methanophagaceae</taxon>
    </lineage>
</organism>
<dbReference type="UniPathway" id="UPA00031">
    <property type="reaction ID" value="UER00010"/>
</dbReference>
<comment type="function">
    <text evidence="10">IGPS catalyzes the conversion of PRFAR and glutamine to IGP, AICAR and glutamate. The HisH subunit catalyzes the hydrolysis of glutamine to glutamate and ammonia as part of the synthesis of IGP and AICAR. The resulting ammonia molecule is channeled to the active site of HisF.</text>
</comment>
<dbReference type="GO" id="GO:0000107">
    <property type="term" value="F:imidazoleglycerol-phosphate synthase activity"/>
    <property type="evidence" value="ECO:0007669"/>
    <property type="project" value="UniProtKB-UniRule"/>
</dbReference>
<evidence type="ECO:0000256" key="10">
    <source>
        <dbReference type="HAMAP-Rule" id="MF_00278"/>
    </source>
</evidence>
<evidence type="ECO:0000256" key="2">
    <source>
        <dbReference type="ARBA" id="ARBA00011152"/>
    </source>
</evidence>
<keyword evidence="7 10" id="KW-0456">Lyase</keyword>
<comment type="pathway">
    <text evidence="1 10">Amino-acid biosynthesis; L-histidine biosynthesis; L-histidine from 5-phospho-alpha-D-ribose 1-diphosphate: step 5/9.</text>
</comment>
<dbReference type="Pfam" id="PF00117">
    <property type="entry name" value="GATase"/>
    <property type="match status" value="1"/>
</dbReference>
<dbReference type="InterPro" id="IPR017926">
    <property type="entry name" value="GATASE"/>
</dbReference>
<reference evidence="13" key="1">
    <citation type="submission" date="2020-06" db="EMBL/GenBank/DDBJ databases">
        <title>Unique genomic features of the anaerobic methanotrophic archaea.</title>
        <authorList>
            <person name="Chadwick G.L."/>
            <person name="Skennerton C.T."/>
            <person name="Laso-Perez R."/>
            <person name="Leu A.O."/>
            <person name="Speth D.R."/>
            <person name="Yu H."/>
            <person name="Morgan-Lang C."/>
            <person name="Hatzenpichler R."/>
            <person name="Goudeau D."/>
            <person name="Malmstrom R."/>
            <person name="Brazelton W.J."/>
            <person name="Woyke T."/>
            <person name="Hallam S.J."/>
            <person name="Tyson G.W."/>
            <person name="Wegener G."/>
            <person name="Boetius A."/>
            <person name="Orphan V."/>
        </authorList>
    </citation>
    <scope>NUCLEOTIDE SEQUENCE</scope>
</reference>
<accession>A0A7G9YVP8</accession>
<evidence type="ECO:0000256" key="5">
    <source>
        <dbReference type="ARBA" id="ARBA00022962"/>
    </source>
</evidence>
<dbReference type="PROSITE" id="PS51273">
    <property type="entry name" value="GATASE_TYPE_1"/>
    <property type="match status" value="1"/>
</dbReference>
<evidence type="ECO:0000256" key="3">
    <source>
        <dbReference type="ARBA" id="ARBA00022605"/>
    </source>
</evidence>
<dbReference type="GO" id="GO:0004359">
    <property type="term" value="F:glutaminase activity"/>
    <property type="evidence" value="ECO:0007669"/>
    <property type="project" value="UniProtKB-EC"/>
</dbReference>
<dbReference type="InterPro" id="IPR029062">
    <property type="entry name" value="Class_I_gatase-like"/>
</dbReference>
<evidence type="ECO:0000256" key="1">
    <source>
        <dbReference type="ARBA" id="ARBA00005091"/>
    </source>
</evidence>
<dbReference type="EC" id="3.5.1.2" evidence="10"/>
<dbReference type="GO" id="GO:0016829">
    <property type="term" value="F:lyase activity"/>
    <property type="evidence" value="ECO:0007669"/>
    <property type="project" value="UniProtKB-KW"/>
</dbReference>
<feature type="active site" description="Nucleophile" evidence="10 11">
    <location>
        <position position="79"/>
    </location>
</feature>
<sequence>MIAIIDYGMGNLFSIYNGLKKVYDNPMLITADNIPSIRTAEGVIVPGVGAFDDCIRNLEPFSEVLIEGVESGVPVLGICIGMQILFEASEEGNEKGLGLIPGEVVRLSTNVRVPHMGWNNLHLQRHSELLNGITDADYFYFVHSYYCVPRDEGATVASVEYGVELAAVVNKDNVYGVQFHPEKSSKKGLQVLSNFVMICKG</sequence>
<dbReference type="SUPFAM" id="SSF52317">
    <property type="entry name" value="Class I glutamine amidotransferase-like"/>
    <property type="match status" value="1"/>
</dbReference>
<gene>
    <name evidence="10 13" type="primary">hisH</name>
    <name evidence="13" type="ORF">IPGHNFGK_00038</name>
</gene>
<keyword evidence="3 10" id="KW-0028">Amino-acid biosynthesis</keyword>
<proteinExistence type="inferred from homology"/>
<comment type="catalytic activity">
    <reaction evidence="9 10">
        <text>L-glutamine + H2O = L-glutamate + NH4(+)</text>
        <dbReference type="Rhea" id="RHEA:15889"/>
        <dbReference type="ChEBI" id="CHEBI:15377"/>
        <dbReference type="ChEBI" id="CHEBI:28938"/>
        <dbReference type="ChEBI" id="CHEBI:29985"/>
        <dbReference type="ChEBI" id="CHEBI:58359"/>
        <dbReference type="EC" id="3.5.1.2"/>
    </reaction>
</comment>
<feature type="active site" evidence="10 11">
    <location>
        <position position="180"/>
    </location>
</feature>
<dbReference type="HAMAP" id="MF_00278">
    <property type="entry name" value="HisH"/>
    <property type="match status" value="1"/>
</dbReference>
<comment type="catalytic activity">
    <reaction evidence="8 10">
        <text>5-[(5-phospho-1-deoxy-D-ribulos-1-ylimino)methylamino]-1-(5-phospho-beta-D-ribosyl)imidazole-4-carboxamide + L-glutamine = D-erythro-1-(imidazol-4-yl)glycerol 3-phosphate + 5-amino-1-(5-phospho-beta-D-ribosyl)imidazole-4-carboxamide + L-glutamate + H(+)</text>
        <dbReference type="Rhea" id="RHEA:24793"/>
        <dbReference type="ChEBI" id="CHEBI:15378"/>
        <dbReference type="ChEBI" id="CHEBI:29985"/>
        <dbReference type="ChEBI" id="CHEBI:58278"/>
        <dbReference type="ChEBI" id="CHEBI:58359"/>
        <dbReference type="ChEBI" id="CHEBI:58475"/>
        <dbReference type="ChEBI" id="CHEBI:58525"/>
        <dbReference type="EC" id="4.3.2.10"/>
    </reaction>
</comment>
<name>A0A7G9YVP8_9EURY</name>
<dbReference type="NCBIfam" id="TIGR01855">
    <property type="entry name" value="IMP_synth_hisH"/>
    <property type="match status" value="1"/>
</dbReference>
<evidence type="ECO:0000259" key="12">
    <source>
        <dbReference type="Pfam" id="PF00117"/>
    </source>
</evidence>
<dbReference type="PIRSF" id="PIRSF000495">
    <property type="entry name" value="Amidotransf_hisH"/>
    <property type="match status" value="1"/>
</dbReference>
<dbReference type="InterPro" id="IPR010139">
    <property type="entry name" value="Imidazole-glycPsynth_HisH"/>
</dbReference>
<dbReference type="CDD" id="cd01748">
    <property type="entry name" value="GATase1_IGP_Synthase"/>
    <property type="match status" value="1"/>
</dbReference>
<dbReference type="PANTHER" id="PTHR42701:SF1">
    <property type="entry name" value="IMIDAZOLE GLYCEROL PHOSPHATE SYNTHASE SUBUNIT HISH"/>
    <property type="match status" value="1"/>
</dbReference>
<dbReference type="PANTHER" id="PTHR42701">
    <property type="entry name" value="IMIDAZOLE GLYCEROL PHOSPHATE SYNTHASE SUBUNIT HISH"/>
    <property type="match status" value="1"/>
</dbReference>